<keyword evidence="2" id="KW-1185">Reference proteome</keyword>
<dbReference type="Proteomes" id="UP000012174">
    <property type="component" value="Unassembled WGS sequence"/>
</dbReference>
<protein>
    <submittedName>
        <fullName evidence="1">Uncharacterized protein</fullName>
    </submittedName>
</protein>
<reference evidence="2" key="1">
    <citation type="journal article" date="2013" name="Genome Announc.">
        <title>Draft genome sequence of the grapevine dieback fungus Eutypa lata UCR-EL1.</title>
        <authorList>
            <person name="Blanco-Ulate B."/>
            <person name="Rolshausen P.E."/>
            <person name="Cantu D."/>
        </authorList>
    </citation>
    <scope>NUCLEOTIDE SEQUENCE [LARGE SCALE GENOMIC DNA]</scope>
    <source>
        <strain evidence="2">UCR-EL1</strain>
    </source>
</reference>
<organism evidence="1 2">
    <name type="scientific">Eutypa lata (strain UCR-EL1)</name>
    <name type="common">Grapevine dieback disease fungus</name>
    <name type="synonym">Eutypa armeniacae</name>
    <dbReference type="NCBI Taxonomy" id="1287681"/>
    <lineage>
        <taxon>Eukaryota</taxon>
        <taxon>Fungi</taxon>
        <taxon>Dikarya</taxon>
        <taxon>Ascomycota</taxon>
        <taxon>Pezizomycotina</taxon>
        <taxon>Sordariomycetes</taxon>
        <taxon>Xylariomycetidae</taxon>
        <taxon>Xylariales</taxon>
        <taxon>Diatrypaceae</taxon>
        <taxon>Eutypa</taxon>
    </lineage>
</organism>
<evidence type="ECO:0000313" key="1">
    <source>
        <dbReference type="EMBL" id="EMR70042.1"/>
    </source>
</evidence>
<sequence length="212" mass="23634">MPPHYRLKQLGELVSGAGMRYLSKYLLLEDPRRNEMVLNALEQSGVEISKHAVDDQLALVVRVARAHLAPYIAAYSRPDSLADFTEAIQGDPSLPRWAASLSGSAFFELFWRLVQARGQWWACPAPPFDPKDQSPVAAEVQAFVAAVPGFYAYEWLESEATTWRIVGGMDSDDDDEEDDDHKMEMPRLHAVVKGMAKDGEDNQAGGEMMDFS</sequence>
<dbReference type="EMBL" id="KB705976">
    <property type="protein sequence ID" value="EMR70042.1"/>
    <property type="molecule type" value="Genomic_DNA"/>
</dbReference>
<evidence type="ECO:0000313" key="2">
    <source>
        <dbReference type="Proteomes" id="UP000012174"/>
    </source>
</evidence>
<dbReference type="OrthoDB" id="4731237at2759"/>
<dbReference type="AlphaFoldDB" id="M7T0G9"/>
<accession>M7T0G9</accession>
<name>M7T0G9_EUTLA</name>
<gene>
    <name evidence="1" type="ORF">UCREL1_2926</name>
</gene>
<dbReference type="KEGG" id="ela:UCREL1_2926"/>
<dbReference type="eggNOG" id="ENOG502RMZB">
    <property type="taxonomic scope" value="Eukaryota"/>
</dbReference>
<dbReference type="HOGENOM" id="CLU_1199828_0_0_1"/>
<proteinExistence type="predicted"/>